<keyword evidence="3" id="KW-1185">Reference proteome</keyword>
<evidence type="ECO:0000256" key="1">
    <source>
        <dbReference type="SAM" id="SignalP"/>
    </source>
</evidence>
<proteinExistence type="predicted"/>
<evidence type="ECO:0000313" key="2">
    <source>
        <dbReference type="EMBL" id="MDV6224845.1"/>
    </source>
</evidence>
<protein>
    <submittedName>
        <fullName evidence="2">Uncharacterized protein</fullName>
    </submittedName>
</protein>
<comment type="caution">
    <text evidence="2">The sequence shown here is derived from an EMBL/GenBank/DDBJ whole genome shotgun (WGS) entry which is preliminary data.</text>
</comment>
<gene>
    <name evidence="2" type="ORF">R2G56_00975</name>
</gene>
<feature type="chain" id="PRO_5046472098" evidence="1">
    <location>
        <begin position="33"/>
        <end position="175"/>
    </location>
</feature>
<organism evidence="2 3">
    <name type="scientific">Nitratireductor aquimarinus</name>
    <dbReference type="NCBI Taxonomy" id="889300"/>
    <lineage>
        <taxon>Bacteria</taxon>
        <taxon>Pseudomonadati</taxon>
        <taxon>Pseudomonadota</taxon>
        <taxon>Alphaproteobacteria</taxon>
        <taxon>Hyphomicrobiales</taxon>
        <taxon>Phyllobacteriaceae</taxon>
        <taxon>Nitratireductor</taxon>
    </lineage>
</organism>
<keyword evidence="1" id="KW-0732">Signal</keyword>
<dbReference type="RefSeq" id="WP_317560170.1">
    <property type="nucleotide sequence ID" value="NZ_JAWLIP010000001.1"/>
</dbReference>
<reference evidence="2 3" key="1">
    <citation type="submission" date="2023-10" db="EMBL/GenBank/DDBJ databases">
        <authorList>
            <person name="Venkata Ramana C."/>
            <person name="Sasikala C."/>
            <person name="Dhurka M."/>
        </authorList>
    </citation>
    <scope>NUCLEOTIDE SEQUENCE [LARGE SCALE GENOMIC DNA]</scope>
    <source>
        <strain evidence="2 3">KCTC 32151</strain>
    </source>
</reference>
<dbReference type="EMBL" id="JAWLIP010000001">
    <property type="protein sequence ID" value="MDV6224845.1"/>
    <property type="molecule type" value="Genomic_DNA"/>
</dbReference>
<accession>A0ABU4AF24</accession>
<feature type="signal peptide" evidence="1">
    <location>
        <begin position="1"/>
        <end position="32"/>
    </location>
</feature>
<evidence type="ECO:0000313" key="3">
    <source>
        <dbReference type="Proteomes" id="UP001185659"/>
    </source>
</evidence>
<name>A0ABU4AF24_9HYPH</name>
<sequence>MKLLNATLKKASLPKVALFVCGLCLPLKPAYACMPLNEPLNISICVTGTAWELREDKGDRFLFYNTEDGFAGSVRFFNGGTNDGVESERAARLMARSDSEESQDFTLLKSGRVASGNYVYAARGTMDGRSNIYVNTVSVGPTKTLRITTWRISDTMSDRDREMHIAFGKLLKTGL</sequence>
<dbReference type="Proteomes" id="UP001185659">
    <property type="component" value="Unassembled WGS sequence"/>
</dbReference>